<gene>
    <name evidence="2" type="ORF">CK203_070652</name>
</gene>
<sequence>MQENESLREFVKRFGQAVLQVEAYSMDAVLQIFKRNICPGTPFFESLAKKPPTKMDDLFRRTSKYSMLEDDMRAATQQILVFGQAIQKWCGKKCQTFGPAKALWWPEPLRADPSKRDHSKKCVYHKKHGHTTETCRSLHYLVEKLIRVGHLKQYLRSDARSSDASRNHNSGTPRFQLPPKPL</sequence>
<evidence type="ECO:0000313" key="2">
    <source>
        <dbReference type="EMBL" id="RVW16984.1"/>
    </source>
</evidence>
<accession>A0A438C170</accession>
<organism evidence="2 3">
    <name type="scientific">Vitis vinifera</name>
    <name type="common">Grape</name>
    <dbReference type="NCBI Taxonomy" id="29760"/>
    <lineage>
        <taxon>Eukaryota</taxon>
        <taxon>Viridiplantae</taxon>
        <taxon>Streptophyta</taxon>
        <taxon>Embryophyta</taxon>
        <taxon>Tracheophyta</taxon>
        <taxon>Spermatophyta</taxon>
        <taxon>Magnoliopsida</taxon>
        <taxon>eudicotyledons</taxon>
        <taxon>Gunneridae</taxon>
        <taxon>Pentapetalae</taxon>
        <taxon>rosids</taxon>
        <taxon>Vitales</taxon>
        <taxon>Vitaceae</taxon>
        <taxon>Viteae</taxon>
        <taxon>Vitis</taxon>
    </lineage>
</organism>
<feature type="region of interest" description="Disordered" evidence="1">
    <location>
        <begin position="157"/>
        <end position="182"/>
    </location>
</feature>
<name>A0A438C170_VITVI</name>
<proteinExistence type="predicted"/>
<dbReference type="EMBL" id="QGNW01002582">
    <property type="protein sequence ID" value="RVW16984.1"/>
    <property type="molecule type" value="Genomic_DNA"/>
</dbReference>
<dbReference type="Proteomes" id="UP000288805">
    <property type="component" value="Unassembled WGS sequence"/>
</dbReference>
<comment type="caution">
    <text evidence="2">The sequence shown here is derived from an EMBL/GenBank/DDBJ whole genome shotgun (WGS) entry which is preliminary data.</text>
</comment>
<evidence type="ECO:0000313" key="3">
    <source>
        <dbReference type="Proteomes" id="UP000288805"/>
    </source>
</evidence>
<evidence type="ECO:0008006" key="4">
    <source>
        <dbReference type="Google" id="ProtNLM"/>
    </source>
</evidence>
<reference evidence="2 3" key="1">
    <citation type="journal article" date="2018" name="PLoS Genet.">
        <title>Population sequencing reveals clonal diversity and ancestral inbreeding in the grapevine cultivar Chardonnay.</title>
        <authorList>
            <person name="Roach M.J."/>
            <person name="Johnson D.L."/>
            <person name="Bohlmann J."/>
            <person name="van Vuuren H.J."/>
            <person name="Jones S.J."/>
            <person name="Pretorius I.S."/>
            <person name="Schmidt S.A."/>
            <person name="Borneman A.R."/>
        </authorList>
    </citation>
    <scope>NUCLEOTIDE SEQUENCE [LARGE SCALE GENOMIC DNA]</scope>
    <source>
        <strain evidence="3">cv. Chardonnay</strain>
        <tissue evidence="2">Leaf</tissue>
    </source>
</reference>
<feature type="compositionally biased region" description="Basic and acidic residues" evidence="1">
    <location>
        <begin position="157"/>
        <end position="166"/>
    </location>
</feature>
<protein>
    <recommendedName>
        <fullName evidence="4">Retrotransposon gag domain-containing protein</fullName>
    </recommendedName>
</protein>
<dbReference type="AlphaFoldDB" id="A0A438C170"/>
<evidence type="ECO:0000256" key="1">
    <source>
        <dbReference type="SAM" id="MobiDB-lite"/>
    </source>
</evidence>